<dbReference type="OMA" id="LNTWESH"/>
<organism evidence="2 3">
    <name type="scientific">Xenopus tropicalis</name>
    <name type="common">Western clawed frog</name>
    <name type="synonym">Silurana tropicalis</name>
    <dbReference type="NCBI Taxonomy" id="8364"/>
    <lineage>
        <taxon>Eukaryota</taxon>
        <taxon>Metazoa</taxon>
        <taxon>Chordata</taxon>
        <taxon>Craniata</taxon>
        <taxon>Vertebrata</taxon>
        <taxon>Euteleostomi</taxon>
        <taxon>Amphibia</taxon>
        <taxon>Batrachia</taxon>
        <taxon>Anura</taxon>
        <taxon>Pipoidea</taxon>
        <taxon>Pipidae</taxon>
        <taxon>Xenopodinae</taxon>
        <taxon>Xenopus</taxon>
        <taxon>Silurana</taxon>
    </lineage>
</organism>
<dbReference type="RefSeq" id="XP_017952855.1">
    <property type="nucleotide sequence ID" value="XM_018097366.2"/>
</dbReference>
<accession>A0A8J0T3U4</accession>
<dbReference type="Pfam" id="PF05380">
    <property type="entry name" value="Peptidase_A17"/>
    <property type="match status" value="1"/>
</dbReference>
<sequence>MLAESNLRLHKIASNSTQVMNAFPANDRAKDLKDLCLGTDTLPLQKSLGLSWDLERDSFVFQVSSEEKPFTRRGVLSTVNSLYDPLGFVAPVTIKGKALVRELSSKKCDWDALLPQEKLHEWLLWKESLQALEHIEIPRCYVSTPLSAVSRKELYVFSDASNTAIGAVAYLKTIDVCNKCSVGFVMGKSKLSPKPAHTIPRLELCAAVLAVELYELIRDEIDKDLDAVRFFTDSKTVLGYICNTSRRFFLYVANRVNRIRQVTHPDQWAYVPTEQNPADYASRPTKTIYLQNSIWFSGPPFLYHTDREELGNSAENYPLIEPEADPEIKPTVAMLLTQKVNSLSAPFGKFETTGLHVKQWKQVQNLADTFWKRWKREYLSNLQSRRKWTQNRPNIQVGDVVLVKDSQESRNEWPVGLIINTLPSRDGRVRKVEVKIVKQGTAKTYTRPISDIVVLVSDNT</sequence>
<dbReference type="Xenbase" id="XB-GENE-29091287">
    <property type="gene designation" value="LOC108648845"/>
</dbReference>
<name>A0A8J0T3U4_XENTR</name>
<dbReference type="PANTHER" id="PTHR47331">
    <property type="entry name" value="PHD-TYPE DOMAIN-CONTAINING PROTEIN"/>
    <property type="match status" value="1"/>
</dbReference>
<dbReference type="GeneID" id="108648845"/>
<protein>
    <submittedName>
        <fullName evidence="3">Uncharacterized protein LOC108648845</fullName>
    </submittedName>
</protein>
<proteinExistence type="predicted"/>
<evidence type="ECO:0000259" key="1">
    <source>
        <dbReference type="Pfam" id="PF18701"/>
    </source>
</evidence>
<reference evidence="3" key="1">
    <citation type="submission" date="2025-08" db="UniProtKB">
        <authorList>
            <consortium name="RefSeq"/>
        </authorList>
    </citation>
    <scope>IDENTIFICATION</scope>
    <source>
        <strain evidence="3">Nigerian</strain>
        <tissue evidence="3">Liver and blood</tissue>
    </source>
</reference>
<dbReference type="AlphaFoldDB" id="A0A8J0T3U4"/>
<gene>
    <name evidence="3 4" type="primary">LOC108648845</name>
</gene>
<dbReference type="Pfam" id="PF18701">
    <property type="entry name" value="DUF5641"/>
    <property type="match status" value="1"/>
</dbReference>
<feature type="domain" description="DUF5641" evidence="1">
    <location>
        <begin position="358"/>
        <end position="455"/>
    </location>
</feature>
<dbReference type="InterPro" id="IPR008042">
    <property type="entry name" value="Retrotrans_Pao"/>
</dbReference>
<keyword evidence="2" id="KW-1185">Reference proteome</keyword>
<dbReference type="KEGG" id="xtr:108648845"/>
<dbReference type="OrthoDB" id="9909787at2759"/>
<evidence type="ECO:0000313" key="2">
    <source>
        <dbReference type="Proteomes" id="UP000008143"/>
    </source>
</evidence>
<dbReference type="Proteomes" id="UP000008143">
    <property type="component" value="Chromosome 9"/>
</dbReference>
<evidence type="ECO:0000313" key="4">
    <source>
        <dbReference type="Xenbase" id="XB-GENE-29091287"/>
    </source>
</evidence>
<dbReference type="PANTHER" id="PTHR47331:SF7">
    <property type="match status" value="1"/>
</dbReference>
<evidence type="ECO:0000313" key="3">
    <source>
        <dbReference type="RefSeq" id="XP_017952855.1"/>
    </source>
</evidence>
<dbReference type="InterPro" id="IPR040676">
    <property type="entry name" value="DUF5641"/>
</dbReference>
<dbReference type="AGR" id="Xenbase:XB-GENE-29091287"/>